<comment type="caution">
    <text evidence="8">The sequence shown here is derived from an EMBL/GenBank/DDBJ whole genome shotgun (WGS) entry which is preliminary data.</text>
</comment>
<dbReference type="PANTHER" id="PTHR38459:SF1">
    <property type="entry name" value="PROPHAGE BACTOPRENOL-LINKED GLUCOSE TRANSLOCASE HOMOLOG"/>
    <property type="match status" value="1"/>
</dbReference>
<accession>A0ABU9LQF7</accession>
<comment type="subcellular location">
    <subcellularLocation>
        <location evidence="1">Membrane</location>
        <topology evidence="1">Multi-pass membrane protein</topology>
    </subcellularLocation>
</comment>
<feature type="transmembrane region" description="Helical" evidence="6">
    <location>
        <begin position="37"/>
        <end position="58"/>
    </location>
</feature>
<dbReference type="GeneID" id="97821355"/>
<keyword evidence="5 6" id="KW-0472">Membrane</keyword>
<evidence type="ECO:0000256" key="2">
    <source>
        <dbReference type="ARBA" id="ARBA00009399"/>
    </source>
</evidence>
<dbReference type="InterPro" id="IPR051401">
    <property type="entry name" value="GtrA_CellWall_Glycosyl"/>
</dbReference>
<organism evidence="8 9">
    <name type="scientific">Kurthia gibsonii</name>
    <dbReference type="NCBI Taxonomy" id="33946"/>
    <lineage>
        <taxon>Bacteria</taxon>
        <taxon>Bacillati</taxon>
        <taxon>Bacillota</taxon>
        <taxon>Bacilli</taxon>
        <taxon>Bacillales</taxon>
        <taxon>Caryophanaceae</taxon>
        <taxon>Kurthia</taxon>
    </lineage>
</organism>
<dbReference type="Pfam" id="PF04138">
    <property type="entry name" value="GtrA_DPMS_TM"/>
    <property type="match status" value="1"/>
</dbReference>
<protein>
    <submittedName>
        <fullName evidence="8">GtrA family protein</fullName>
    </submittedName>
</protein>
<proteinExistence type="inferred from homology"/>
<dbReference type="InterPro" id="IPR007267">
    <property type="entry name" value="GtrA_DPMS_TM"/>
</dbReference>
<feature type="transmembrane region" description="Helical" evidence="6">
    <location>
        <begin position="7"/>
        <end position="25"/>
    </location>
</feature>
<evidence type="ECO:0000259" key="7">
    <source>
        <dbReference type="Pfam" id="PF04138"/>
    </source>
</evidence>
<keyword evidence="4 6" id="KW-1133">Transmembrane helix</keyword>
<evidence type="ECO:0000256" key="4">
    <source>
        <dbReference type="ARBA" id="ARBA00022989"/>
    </source>
</evidence>
<sequence>MNTRKEYIKFIIVGVLNTGHYYLWYLLLYTVCEWPYLLSHIVATFNSMIGSYFMNVYFTYEEKPSWKSFLLFPLTQVTNIVIQTIGMFVFVEWLFVSPYFAPIATVLISIPITFVVTRRIIRVSKEA</sequence>
<evidence type="ECO:0000256" key="5">
    <source>
        <dbReference type="ARBA" id="ARBA00023136"/>
    </source>
</evidence>
<evidence type="ECO:0000256" key="3">
    <source>
        <dbReference type="ARBA" id="ARBA00022692"/>
    </source>
</evidence>
<dbReference type="RefSeq" id="WP_068454075.1">
    <property type="nucleotide sequence ID" value="NZ_BJOB01000017.1"/>
</dbReference>
<dbReference type="Proteomes" id="UP001398420">
    <property type="component" value="Unassembled WGS sequence"/>
</dbReference>
<feature type="domain" description="GtrA/DPMS transmembrane" evidence="7">
    <location>
        <begin position="9"/>
        <end position="121"/>
    </location>
</feature>
<keyword evidence="3 6" id="KW-0812">Transmembrane</keyword>
<dbReference type="PANTHER" id="PTHR38459">
    <property type="entry name" value="PROPHAGE BACTOPRENOL-LINKED GLUCOSE TRANSLOCASE HOMOLOG"/>
    <property type="match status" value="1"/>
</dbReference>
<reference evidence="8 9" key="1">
    <citation type="submission" date="2024-04" db="EMBL/GenBank/DDBJ databases">
        <authorList>
            <person name="Wu Y.S."/>
            <person name="Zhang L."/>
        </authorList>
    </citation>
    <scope>NUCLEOTIDE SEQUENCE [LARGE SCALE GENOMIC DNA]</scope>
    <source>
        <strain evidence="8 9">KG-01</strain>
    </source>
</reference>
<comment type="similarity">
    <text evidence="2">Belongs to the GtrA family.</text>
</comment>
<feature type="transmembrane region" description="Helical" evidence="6">
    <location>
        <begin position="70"/>
        <end position="93"/>
    </location>
</feature>
<feature type="transmembrane region" description="Helical" evidence="6">
    <location>
        <begin position="99"/>
        <end position="117"/>
    </location>
</feature>
<evidence type="ECO:0000256" key="1">
    <source>
        <dbReference type="ARBA" id="ARBA00004141"/>
    </source>
</evidence>
<dbReference type="EMBL" id="JBCEWA010000011">
    <property type="protein sequence ID" value="MEL5989379.1"/>
    <property type="molecule type" value="Genomic_DNA"/>
</dbReference>
<evidence type="ECO:0000256" key="6">
    <source>
        <dbReference type="SAM" id="Phobius"/>
    </source>
</evidence>
<keyword evidence="9" id="KW-1185">Reference proteome</keyword>
<evidence type="ECO:0000313" key="9">
    <source>
        <dbReference type="Proteomes" id="UP001398420"/>
    </source>
</evidence>
<evidence type="ECO:0000313" key="8">
    <source>
        <dbReference type="EMBL" id="MEL5989379.1"/>
    </source>
</evidence>
<gene>
    <name evidence="8" type="ORF">AAF454_13280</name>
</gene>
<name>A0ABU9LQF7_9BACL</name>